<dbReference type="PANTHER" id="PTHR15590:SF0">
    <property type="entry name" value="CX9C MOTIF-CONTAINING PROTEIN 4"/>
    <property type="match status" value="1"/>
</dbReference>
<comment type="subcellular location">
    <subcellularLocation>
        <location evidence="1">Mitochondrion intermembrane space</location>
    </subcellularLocation>
</comment>
<feature type="disulfide bond" evidence="6">
    <location>
        <begin position="19"/>
        <end position="30"/>
    </location>
</feature>
<evidence type="ECO:0000256" key="2">
    <source>
        <dbReference type="ARBA" id="ARBA00009858"/>
    </source>
</evidence>
<keyword evidence="4" id="KW-0496">Mitochondrion</keyword>
<dbReference type="PROSITE" id="PS51808">
    <property type="entry name" value="CHCH"/>
    <property type="match status" value="1"/>
</dbReference>
<organism evidence="7 8">
    <name type="scientific">Rhodotorula mucilaginosa</name>
    <name type="common">Yeast</name>
    <name type="synonym">Rhodotorula rubra</name>
    <dbReference type="NCBI Taxonomy" id="5537"/>
    <lineage>
        <taxon>Eukaryota</taxon>
        <taxon>Fungi</taxon>
        <taxon>Dikarya</taxon>
        <taxon>Basidiomycota</taxon>
        <taxon>Pucciniomycotina</taxon>
        <taxon>Microbotryomycetes</taxon>
        <taxon>Sporidiobolales</taxon>
        <taxon>Sporidiobolaceae</taxon>
        <taxon>Rhodotorula</taxon>
    </lineage>
</organism>
<dbReference type="SUPFAM" id="SSF47072">
    <property type="entry name" value="Cysteine alpha-hairpin motif"/>
    <property type="match status" value="1"/>
</dbReference>
<feature type="disulfide bond" evidence="6">
    <location>
        <begin position="9"/>
        <end position="40"/>
    </location>
</feature>
<evidence type="ECO:0000256" key="3">
    <source>
        <dbReference type="ARBA" id="ARBA00019406"/>
    </source>
</evidence>
<dbReference type="Pfam" id="PF08991">
    <property type="entry name" value="CMC4"/>
    <property type="match status" value="1"/>
</dbReference>
<dbReference type="EMBL" id="PUHQ01000031">
    <property type="protein sequence ID" value="KAG0661885.1"/>
    <property type="molecule type" value="Genomic_DNA"/>
</dbReference>
<gene>
    <name evidence="7" type="primary">CMC4</name>
    <name evidence="7" type="ORF">C6P46_003776</name>
</gene>
<evidence type="ECO:0000256" key="5">
    <source>
        <dbReference type="ARBA" id="ARBA00023157"/>
    </source>
</evidence>
<dbReference type="OrthoDB" id="13601at2759"/>
<evidence type="ECO:0000256" key="6">
    <source>
        <dbReference type="PIRSR" id="PIRSR627179-50"/>
    </source>
</evidence>
<comment type="similarity">
    <text evidence="2">Belongs to the CMC4 family.</text>
</comment>
<evidence type="ECO:0000313" key="7">
    <source>
        <dbReference type="EMBL" id="KAG0661885.1"/>
    </source>
</evidence>
<evidence type="ECO:0000256" key="4">
    <source>
        <dbReference type="ARBA" id="ARBA00023128"/>
    </source>
</evidence>
<protein>
    <recommendedName>
        <fullName evidence="3">Cx9C motif-containing protein 4, mitochondrial</fullName>
    </recommendedName>
</protein>
<reference evidence="7 8" key="1">
    <citation type="submission" date="2020-11" db="EMBL/GenBank/DDBJ databases">
        <title>Kefir isolates.</title>
        <authorList>
            <person name="Marcisauskas S."/>
            <person name="Kim Y."/>
            <person name="Blasche S."/>
        </authorList>
    </citation>
    <scope>NUCLEOTIDE SEQUENCE [LARGE SCALE GENOMIC DNA]</scope>
    <source>
        <strain evidence="7 8">KR</strain>
    </source>
</reference>
<comment type="caution">
    <text evidence="7">The sequence shown here is derived from an EMBL/GenBank/DDBJ whole genome shotgun (WGS) entry which is preliminary data.</text>
</comment>
<dbReference type="GO" id="GO:0005758">
    <property type="term" value="C:mitochondrial intermembrane space"/>
    <property type="evidence" value="ECO:0007669"/>
    <property type="project" value="UniProtKB-SubCell"/>
</dbReference>
<keyword evidence="5 6" id="KW-1015">Disulfide bond</keyword>
<keyword evidence="8" id="KW-1185">Reference proteome</keyword>
<dbReference type="InterPro" id="IPR027179">
    <property type="entry name" value="CMC4"/>
</dbReference>
<proteinExistence type="inferred from homology"/>
<feature type="disulfide bond" evidence="6">
    <location>
        <begin position="41"/>
        <end position="57"/>
    </location>
</feature>
<name>A0A9P6W3Z4_RHOMI</name>
<dbReference type="Gene3D" id="1.10.287.1130">
    <property type="entry name" value="CytochromE C oxidase copper chaperone"/>
    <property type="match status" value="1"/>
</dbReference>
<evidence type="ECO:0000313" key="8">
    <source>
        <dbReference type="Proteomes" id="UP000777482"/>
    </source>
</evidence>
<evidence type="ECO:0000256" key="1">
    <source>
        <dbReference type="ARBA" id="ARBA00004569"/>
    </source>
</evidence>
<sequence>MPVTSDPPCHPEACKIQNCLLSNNYQQDKCEDAIANLYKCCAQFYVKNGDDARTDGCPMPSVLRRKLKDLNIQEPTR</sequence>
<dbReference type="Proteomes" id="UP000777482">
    <property type="component" value="Unassembled WGS sequence"/>
</dbReference>
<dbReference type="AlphaFoldDB" id="A0A9P6W3Z4"/>
<dbReference type="PANTHER" id="PTHR15590">
    <property type="entry name" value="CX9C MOTIF-CONTAINING PROTEIN 4"/>
    <property type="match status" value="1"/>
</dbReference>
<dbReference type="InterPro" id="IPR009069">
    <property type="entry name" value="Cys_alpha_HP_mot_SF"/>
</dbReference>
<accession>A0A9P6W3Z4</accession>